<name>A0AAV5K597_9ROSI</name>
<protein>
    <submittedName>
        <fullName evidence="1">Uncharacterized protein</fullName>
    </submittedName>
</protein>
<reference evidence="1 2" key="1">
    <citation type="journal article" date="2021" name="Commun. Biol.">
        <title>The genome of Shorea leprosula (Dipterocarpaceae) highlights the ecological relevance of drought in aseasonal tropical rainforests.</title>
        <authorList>
            <person name="Ng K.K.S."/>
            <person name="Kobayashi M.J."/>
            <person name="Fawcett J.A."/>
            <person name="Hatakeyama M."/>
            <person name="Paape T."/>
            <person name="Ng C.H."/>
            <person name="Ang C.C."/>
            <person name="Tnah L.H."/>
            <person name="Lee C.T."/>
            <person name="Nishiyama T."/>
            <person name="Sese J."/>
            <person name="O'Brien M.J."/>
            <person name="Copetti D."/>
            <person name="Mohd Noor M.I."/>
            <person name="Ong R.C."/>
            <person name="Putra M."/>
            <person name="Sireger I.Z."/>
            <person name="Indrioko S."/>
            <person name="Kosugi Y."/>
            <person name="Izuno A."/>
            <person name="Isagi Y."/>
            <person name="Lee S.L."/>
            <person name="Shimizu K.K."/>
        </authorList>
    </citation>
    <scope>NUCLEOTIDE SEQUENCE [LARGE SCALE GENOMIC DNA]</scope>
    <source>
        <strain evidence="1">214</strain>
    </source>
</reference>
<dbReference type="AlphaFoldDB" id="A0AAV5K597"/>
<evidence type="ECO:0000313" key="1">
    <source>
        <dbReference type="EMBL" id="GKV18105.1"/>
    </source>
</evidence>
<accession>A0AAV5K597</accession>
<dbReference type="Proteomes" id="UP001054252">
    <property type="component" value="Unassembled WGS sequence"/>
</dbReference>
<gene>
    <name evidence="1" type="ORF">SLEP1_g28527</name>
</gene>
<proteinExistence type="predicted"/>
<keyword evidence="2" id="KW-1185">Reference proteome</keyword>
<sequence length="34" mass="3753">MVSSGEKTIFSVSPTMRSCIRSDVSSCRISKFEP</sequence>
<comment type="caution">
    <text evidence="1">The sequence shown here is derived from an EMBL/GenBank/DDBJ whole genome shotgun (WGS) entry which is preliminary data.</text>
</comment>
<evidence type="ECO:0000313" key="2">
    <source>
        <dbReference type="Proteomes" id="UP001054252"/>
    </source>
</evidence>
<organism evidence="1 2">
    <name type="scientific">Rubroshorea leprosula</name>
    <dbReference type="NCBI Taxonomy" id="152421"/>
    <lineage>
        <taxon>Eukaryota</taxon>
        <taxon>Viridiplantae</taxon>
        <taxon>Streptophyta</taxon>
        <taxon>Embryophyta</taxon>
        <taxon>Tracheophyta</taxon>
        <taxon>Spermatophyta</taxon>
        <taxon>Magnoliopsida</taxon>
        <taxon>eudicotyledons</taxon>
        <taxon>Gunneridae</taxon>
        <taxon>Pentapetalae</taxon>
        <taxon>rosids</taxon>
        <taxon>malvids</taxon>
        <taxon>Malvales</taxon>
        <taxon>Dipterocarpaceae</taxon>
        <taxon>Rubroshorea</taxon>
    </lineage>
</organism>
<dbReference type="EMBL" id="BPVZ01000049">
    <property type="protein sequence ID" value="GKV18105.1"/>
    <property type="molecule type" value="Genomic_DNA"/>
</dbReference>